<evidence type="ECO:0000313" key="2">
    <source>
        <dbReference type="EMBL" id="ADK31539.1"/>
    </source>
</evidence>
<organism evidence="2 3">
    <name type="scientific">Brachyspira pilosicoli (strain ATCC BAA-1826 / 95/1000)</name>
    <dbReference type="NCBI Taxonomy" id="759914"/>
    <lineage>
        <taxon>Bacteria</taxon>
        <taxon>Pseudomonadati</taxon>
        <taxon>Spirochaetota</taxon>
        <taxon>Spirochaetia</taxon>
        <taxon>Brachyspirales</taxon>
        <taxon>Brachyspiraceae</taxon>
        <taxon>Brachyspira</taxon>
    </lineage>
</organism>
<evidence type="ECO:0000256" key="1">
    <source>
        <dbReference type="SAM" id="Phobius"/>
    </source>
</evidence>
<feature type="transmembrane region" description="Helical" evidence="1">
    <location>
        <begin position="119"/>
        <end position="145"/>
    </location>
</feature>
<evidence type="ECO:0000313" key="3">
    <source>
        <dbReference type="Proteomes" id="UP000000332"/>
    </source>
</evidence>
<keyword evidence="1" id="KW-0472">Membrane</keyword>
<dbReference type="Proteomes" id="UP000000332">
    <property type="component" value="Chromosome"/>
</dbReference>
<accession>D8IEG6</accession>
<protein>
    <submittedName>
        <fullName evidence="2">Uncharacterized protein</fullName>
    </submittedName>
</protein>
<sequence>MFCIIYKYSIGNISIIKIKNINTSFFNFNLYSIFSILSFVFSFLSVINVPNELPFLNLIEITSFIVWFVFGCISYILLFLKIFDLYLNVKEYLFSTIFLKSEIYAVLLKFPIIDRGISINIDIIIVIIMYLYNLFFICFLCGIFLL</sequence>
<dbReference type="AlphaFoldDB" id="D8IEG6"/>
<gene>
    <name evidence="2" type="ordered locus">BP951000_1556</name>
</gene>
<keyword evidence="3" id="KW-1185">Reference proteome</keyword>
<keyword evidence="1" id="KW-1133">Transmembrane helix</keyword>
<dbReference type="HOGENOM" id="CLU_1773837_0_0_12"/>
<keyword evidence="1" id="KW-0812">Transmembrane</keyword>
<feature type="transmembrane region" description="Helical" evidence="1">
    <location>
        <begin position="61"/>
        <end position="80"/>
    </location>
</feature>
<feature type="transmembrane region" description="Helical" evidence="1">
    <location>
        <begin position="92"/>
        <end position="113"/>
    </location>
</feature>
<dbReference type="EMBL" id="CP002025">
    <property type="protein sequence ID" value="ADK31539.1"/>
    <property type="molecule type" value="Genomic_DNA"/>
</dbReference>
<dbReference type="InParanoid" id="D8IEG6"/>
<dbReference type="STRING" id="759914.BP951000_1556"/>
<reference evidence="2 3" key="1">
    <citation type="journal article" date="2010" name="PLoS ONE">
        <title>The complete genome sequence of the pathogenic intestinal spirochete Brachyspira pilosicoli and comparison with other Brachyspira genomes.</title>
        <authorList>
            <person name="Wanchanthuek P."/>
            <person name="Bellgard M.I."/>
            <person name="La T."/>
            <person name="Ryan K."/>
            <person name="Moolhuijzen P."/>
            <person name="Chapman B."/>
            <person name="Black M."/>
            <person name="Schibeci D."/>
            <person name="Hunter A."/>
            <person name="Barrero R."/>
            <person name="Phillips N.D."/>
            <person name="Hampson D.J."/>
        </authorList>
    </citation>
    <scope>NUCLEOTIDE SEQUENCE [LARGE SCALE GENOMIC DNA]</scope>
    <source>
        <strain evidence="3">ATCC BAA-1826 / 95/1000</strain>
    </source>
</reference>
<dbReference type="KEGG" id="bpo:BP951000_1556"/>
<proteinExistence type="predicted"/>
<name>D8IEG6_BRAP9</name>
<feature type="transmembrane region" description="Helical" evidence="1">
    <location>
        <begin position="28"/>
        <end position="49"/>
    </location>
</feature>